<evidence type="ECO:0000313" key="9">
    <source>
        <dbReference type="EMBL" id="WMV23348.1"/>
    </source>
</evidence>
<dbReference type="AlphaFoldDB" id="A0AAF0TR31"/>
<evidence type="ECO:0000259" key="7">
    <source>
        <dbReference type="Pfam" id="PF00931"/>
    </source>
</evidence>
<evidence type="ECO:0000256" key="3">
    <source>
        <dbReference type="ARBA" id="ARBA00022737"/>
    </source>
</evidence>
<keyword evidence="3" id="KW-0677">Repeat</keyword>
<sequence>MADAVVSFAVQKLGDFLIQQVSLLTNLRDEVRWLRNELLFIQSFLRDAELKQSRDQRVQQWVFEINSIANDAVAILETYSFEAGKRASRLKACACICRKEKKFYNVAEEIQSLKQRIMDISRKRETYGITNINYNAGEGPSNQVTTLRRTTSYVDDQDSIFVGLQDVVQTLLAQLLKAEPRRTVLSIYGMGGLGKTTLARNLYKNPNIASSFPTRAWICVSQEYNTMDLLKTIIKSIQGCAKKTLDLLEKMAEIDLENHLRKLLTECKYLVVVDDVWQREAWESLKRAFPDGKKGSRVIITTRKEDVAERADDRGFVHKLRFLSQEESWDLFCRKLLDVRAMVPEMESLAKDMVEKCRGLPLAIVVLSGLLSHKKGLKEGQKVKDHLWKNIKEDKSIEISNILSLSYNDLSTALKQCFLYFGIFPEDQVV</sequence>
<dbReference type="InterPro" id="IPR038005">
    <property type="entry name" value="RX-like_CC"/>
</dbReference>
<evidence type="ECO:0000256" key="6">
    <source>
        <dbReference type="ARBA" id="ARBA00022840"/>
    </source>
</evidence>
<dbReference type="Gene3D" id="1.10.8.430">
    <property type="entry name" value="Helical domain of apoptotic protease-activating factors"/>
    <property type="match status" value="1"/>
</dbReference>
<dbReference type="EMBL" id="CP133615">
    <property type="protein sequence ID" value="WMV23348.1"/>
    <property type="molecule type" value="Genomic_DNA"/>
</dbReference>
<dbReference type="GO" id="GO:0043531">
    <property type="term" value="F:ADP binding"/>
    <property type="evidence" value="ECO:0007669"/>
    <property type="project" value="InterPro"/>
</dbReference>
<evidence type="ECO:0000259" key="8">
    <source>
        <dbReference type="Pfam" id="PF18052"/>
    </source>
</evidence>
<dbReference type="Proteomes" id="UP001234989">
    <property type="component" value="Chromosome 4"/>
</dbReference>
<keyword evidence="6" id="KW-0067">ATP-binding</keyword>
<protein>
    <submittedName>
        <fullName evidence="9">Uncharacterized protein</fullName>
    </submittedName>
</protein>
<reference evidence="9" key="1">
    <citation type="submission" date="2023-08" db="EMBL/GenBank/DDBJ databases">
        <title>A de novo genome assembly of Solanum verrucosum Schlechtendal, a Mexican diploid species geographically isolated from the other diploid A-genome species in potato relatives.</title>
        <authorList>
            <person name="Hosaka K."/>
        </authorList>
    </citation>
    <scope>NUCLEOTIDE SEQUENCE</scope>
    <source>
        <tissue evidence="9">Young leaves</tissue>
    </source>
</reference>
<dbReference type="InterPro" id="IPR041118">
    <property type="entry name" value="Rx_N"/>
</dbReference>
<dbReference type="InterPro" id="IPR027417">
    <property type="entry name" value="P-loop_NTPase"/>
</dbReference>
<dbReference type="PANTHER" id="PTHR36766:SF70">
    <property type="entry name" value="DISEASE RESISTANCE PROTEIN RGA4"/>
    <property type="match status" value="1"/>
</dbReference>
<dbReference type="CDD" id="cd14798">
    <property type="entry name" value="RX-CC_like"/>
    <property type="match status" value="1"/>
</dbReference>
<dbReference type="FunFam" id="1.10.8.430:FF:000003">
    <property type="entry name" value="Probable disease resistance protein At5g66910"/>
    <property type="match status" value="1"/>
</dbReference>
<evidence type="ECO:0000256" key="1">
    <source>
        <dbReference type="ARBA" id="ARBA00008894"/>
    </source>
</evidence>
<evidence type="ECO:0000313" key="10">
    <source>
        <dbReference type="Proteomes" id="UP001234989"/>
    </source>
</evidence>
<feature type="domain" description="Disease resistance N-terminal" evidence="8">
    <location>
        <begin position="5"/>
        <end position="90"/>
    </location>
</feature>
<keyword evidence="10" id="KW-1185">Reference proteome</keyword>
<dbReference type="GO" id="GO:0005524">
    <property type="term" value="F:ATP binding"/>
    <property type="evidence" value="ECO:0007669"/>
    <property type="project" value="UniProtKB-KW"/>
</dbReference>
<evidence type="ECO:0000256" key="2">
    <source>
        <dbReference type="ARBA" id="ARBA00022614"/>
    </source>
</evidence>
<dbReference type="GO" id="GO:0006952">
    <property type="term" value="P:defense response"/>
    <property type="evidence" value="ECO:0007669"/>
    <property type="project" value="UniProtKB-KW"/>
</dbReference>
<name>A0AAF0TR31_SOLVR</name>
<accession>A0AAF0TR31</accession>
<evidence type="ECO:0000256" key="5">
    <source>
        <dbReference type="ARBA" id="ARBA00022821"/>
    </source>
</evidence>
<organism evidence="9 10">
    <name type="scientific">Solanum verrucosum</name>
    <dbReference type="NCBI Taxonomy" id="315347"/>
    <lineage>
        <taxon>Eukaryota</taxon>
        <taxon>Viridiplantae</taxon>
        <taxon>Streptophyta</taxon>
        <taxon>Embryophyta</taxon>
        <taxon>Tracheophyta</taxon>
        <taxon>Spermatophyta</taxon>
        <taxon>Magnoliopsida</taxon>
        <taxon>eudicotyledons</taxon>
        <taxon>Gunneridae</taxon>
        <taxon>Pentapetalae</taxon>
        <taxon>asterids</taxon>
        <taxon>lamiids</taxon>
        <taxon>Solanales</taxon>
        <taxon>Solanaceae</taxon>
        <taxon>Solanoideae</taxon>
        <taxon>Solaneae</taxon>
        <taxon>Solanum</taxon>
    </lineage>
</organism>
<dbReference type="SUPFAM" id="SSF52540">
    <property type="entry name" value="P-loop containing nucleoside triphosphate hydrolases"/>
    <property type="match status" value="1"/>
</dbReference>
<keyword evidence="4" id="KW-0547">Nucleotide-binding</keyword>
<gene>
    <name evidence="9" type="ORF">MTR67_016733</name>
</gene>
<evidence type="ECO:0000256" key="4">
    <source>
        <dbReference type="ARBA" id="ARBA00022741"/>
    </source>
</evidence>
<proteinExistence type="inferred from homology"/>
<dbReference type="PANTHER" id="PTHR36766">
    <property type="entry name" value="PLANT BROAD-SPECTRUM MILDEW RESISTANCE PROTEIN RPW8"/>
    <property type="match status" value="1"/>
</dbReference>
<comment type="similarity">
    <text evidence="1">Belongs to the disease resistance NB-LRR family.</text>
</comment>
<keyword evidence="5" id="KW-0611">Plant defense</keyword>
<dbReference type="Gene3D" id="3.40.50.300">
    <property type="entry name" value="P-loop containing nucleotide triphosphate hydrolases"/>
    <property type="match status" value="1"/>
</dbReference>
<dbReference type="Gene3D" id="1.20.5.4130">
    <property type="match status" value="1"/>
</dbReference>
<dbReference type="PRINTS" id="PR00364">
    <property type="entry name" value="DISEASERSIST"/>
</dbReference>
<dbReference type="Pfam" id="PF00931">
    <property type="entry name" value="NB-ARC"/>
    <property type="match status" value="1"/>
</dbReference>
<keyword evidence="2" id="KW-0433">Leucine-rich repeat</keyword>
<dbReference type="Pfam" id="PF18052">
    <property type="entry name" value="Rx_N"/>
    <property type="match status" value="1"/>
</dbReference>
<dbReference type="FunFam" id="3.40.50.300:FF:001091">
    <property type="entry name" value="Probable disease resistance protein At1g61300"/>
    <property type="match status" value="1"/>
</dbReference>
<feature type="domain" description="NB-ARC" evidence="7">
    <location>
        <begin position="166"/>
        <end position="336"/>
    </location>
</feature>
<dbReference type="InterPro" id="IPR002182">
    <property type="entry name" value="NB-ARC"/>
</dbReference>
<dbReference type="InterPro" id="IPR042197">
    <property type="entry name" value="Apaf_helical"/>
</dbReference>